<dbReference type="Proteomes" id="UP000805193">
    <property type="component" value="Unassembled WGS sequence"/>
</dbReference>
<name>A0AC60Q103_IXOPE</name>
<evidence type="ECO:0000313" key="2">
    <source>
        <dbReference type="Proteomes" id="UP000805193"/>
    </source>
</evidence>
<organism evidence="1 2">
    <name type="scientific">Ixodes persulcatus</name>
    <name type="common">Taiga tick</name>
    <dbReference type="NCBI Taxonomy" id="34615"/>
    <lineage>
        <taxon>Eukaryota</taxon>
        <taxon>Metazoa</taxon>
        <taxon>Ecdysozoa</taxon>
        <taxon>Arthropoda</taxon>
        <taxon>Chelicerata</taxon>
        <taxon>Arachnida</taxon>
        <taxon>Acari</taxon>
        <taxon>Parasitiformes</taxon>
        <taxon>Ixodida</taxon>
        <taxon>Ixodoidea</taxon>
        <taxon>Ixodidae</taxon>
        <taxon>Ixodinae</taxon>
        <taxon>Ixodes</taxon>
    </lineage>
</organism>
<keyword evidence="2" id="KW-1185">Reference proteome</keyword>
<dbReference type="EMBL" id="JABSTQ010009653">
    <property type="protein sequence ID" value="KAG0427173.1"/>
    <property type="molecule type" value="Genomic_DNA"/>
</dbReference>
<accession>A0AC60Q103</accession>
<feature type="non-terminal residue" evidence="1">
    <location>
        <position position="172"/>
    </location>
</feature>
<protein>
    <submittedName>
        <fullName evidence="1">Uncharacterized protein</fullName>
    </submittedName>
</protein>
<sequence>MEHAVFRAGRASDAGPGCITRWLPAALAREVRRIRAIADDRSATPCGVMFEESDSVVEKLIEGIRPHPCVYNTRKLEYHRPCASQRCTAMMAEKRFCLESYLYDPSVLSSSSGTGSMATRLLNGATAAGLVVDAGSAAADIVKEKSSSGTQSDAYYNGADLVGYEALGIDPK</sequence>
<proteinExistence type="predicted"/>
<gene>
    <name evidence="1" type="ORF">HPB47_025756</name>
</gene>
<comment type="caution">
    <text evidence="1">The sequence shown here is derived from an EMBL/GenBank/DDBJ whole genome shotgun (WGS) entry which is preliminary data.</text>
</comment>
<evidence type="ECO:0000313" key="1">
    <source>
        <dbReference type="EMBL" id="KAG0427173.1"/>
    </source>
</evidence>
<reference evidence="1 2" key="1">
    <citation type="journal article" date="2020" name="Cell">
        <title>Large-Scale Comparative Analyses of Tick Genomes Elucidate Their Genetic Diversity and Vector Capacities.</title>
        <authorList>
            <consortium name="Tick Genome and Microbiome Consortium (TIGMIC)"/>
            <person name="Jia N."/>
            <person name="Wang J."/>
            <person name="Shi W."/>
            <person name="Du L."/>
            <person name="Sun Y."/>
            <person name="Zhan W."/>
            <person name="Jiang J.F."/>
            <person name="Wang Q."/>
            <person name="Zhang B."/>
            <person name="Ji P."/>
            <person name="Bell-Sakyi L."/>
            <person name="Cui X.M."/>
            <person name="Yuan T.T."/>
            <person name="Jiang B.G."/>
            <person name="Yang W.F."/>
            <person name="Lam T.T."/>
            <person name="Chang Q.C."/>
            <person name="Ding S.J."/>
            <person name="Wang X.J."/>
            <person name="Zhu J.G."/>
            <person name="Ruan X.D."/>
            <person name="Zhao L."/>
            <person name="Wei J.T."/>
            <person name="Ye R.Z."/>
            <person name="Que T.C."/>
            <person name="Du C.H."/>
            <person name="Zhou Y.H."/>
            <person name="Cheng J.X."/>
            <person name="Dai P.F."/>
            <person name="Guo W.B."/>
            <person name="Han X.H."/>
            <person name="Huang E.J."/>
            <person name="Li L.F."/>
            <person name="Wei W."/>
            <person name="Gao Y.C."/>
            <person name="Liu J.Z."/>
            <person name="Shao H.Z."/>
            <person name="Wang X."/>
            <person name="Wang C.C."/>
            <person name="Yang T.C."/>
            <person name="Huo Q.B."/>
            <person name="Li W."/>
            <person name="Chen H.Y."/>
            <person name="Chen S.E."/>
            <person name="Zhou L.G."/>
            <person name="Ni X.B."/>
            <person name="Tian J.H."/>
            <person name="Sheng Y."/>
            <person name="Liu T."/>
            <person name="Pan Y.S."/>
            <person name="Xia L.Y."/>
            <person name="Li J."/>
            <person name="Zhao F."/>
            <person name="Cao W.C."/>
        </authorList>
    </citation>
    <scope>NUCLEOTIDE SEQUENCE [LARGE SCALE GENOMIC DNA]</scope>
    <source>
        <strain evidence="1">Iper-2018</strain>
    </source>
</reference>